<reference evidence="1 2" key="1">
    <citation type="journal article" date="2014" name="FEMS Microbiol. Lett.">
        <title>Genome sequencing analysis reveals virulence-related gene content of Ochrobactrum intermedium strain 229E, a urease-positive strain isolated from the human gastric niche.</title>
        <authorList>
            <person name="Kulkarni G.J."/>
            <person name="Shetty S."/>
            <person name="Dharne M.S."/>
            <person name="Shouche Y.S."/>
        </authorList>
    </citation>
    <scope>NUCLEOTIDE SEQUENCE [LARGE SCALE GENOMIC DNA]</scope>
    <source>
        <strain evidence="1 2">229E</strain>
    </source>
</reference>
<dbReference type="PATRIC" id="fig|1337887.3.peg.3592"/>
<dbReference type="AlphaFoldDB" id="U4V8M2"/>
<organism evidence="1 2">
    <name type="scientific">Brucella intermedia 229E</name>
    <dbReference type="NCBI Taxonomy" id="1337887"/>
    <lineage>
        <taxon>Bacteria</taxon>
        <taxon>Pseudomonadati</taxon>
        <taxon>Pseudomonadota</taxon>
        <taxon>Alphaproteobacteria</taxon>
        <taxon>Hyphomicrobiales</taxon>
        <taxon>Brucellaceae</taxon>
        <taxon>Brucella/Ochrobactrum group</taxon>
        <taxon>Brucella</taxon>
    </lineage>
</organism>
<comment type="caution">
    <text evidence="1">The sequence shown here is derived from an EMBL/GenBank/DDBJ whole genome shotgun (WGS) entry which is preliminary data.</text>
</comment>
<dbReference type="Proteomes" id="UP000016842">
    <property type="component" value="Unassembled WGS sequence"/>
</dbReference>
<dbReference type="EMBL" id="ASXJ01000208">
    <property type="protein sequence ID" value="ERM01024.1"/>
    <property type="molecule type" value="Genomic_DNA"/>
</dbReference>
<evidence type="ECO:0000313" key="1">
    <source>
        <dbReference type="EMBL" id="ERM01024.1"/>
    </source>
</evidence>
<gene>
    <name evidence="1" type="ORF">Q644_03600</name>
</gene>
<proteinExistence type="predicted"/>
<accession>U4V8M2</accession>
<protein>
    <submittedName>
        <fullName evidence="1">Uncharacterized protein</fullName>
    </submittedName>
</protein>
<evidence type="ECO:0000313" key="2">
    <source>
        <dbReference type="Proteomes" id="UP000016842"/>
    </source>
</evidence>
<sequence length="67" mass="7573">MVENGYKLQKNGDGTWSVIDAFKGNPITFEGGRLQIALNEEEAQRVFDCLNRQNLERHPEQGSGRLP</sequence>
<name>U4V8M2_9HYPH</name>